<keyword evidence="4" id="KW-1185">Reference proteome</keyword>
<accession>A0AAU9XJM3</accession>
<evidence type="ECO:0000256" key="1">
    <source>
        <dbReference type="ARBA" id="ARBA00008315"/>
    </source>
</evidence>
<gene>
    <name evidence="3" type="ORF">PMEA_00024461</name>
</gene>
<organism evidence="3 4">
    <name type="scientific">Pocillopora meandrina</name>
    <dbReference type="NCBI Taxonomy" id="46732"/>
    <lineage>
        <taxon>Eukaryota</taxon>
        <taxon>Metazoa</taxon>
        <taxon>Cnidaria</taxon>
        <taxon>Anthozoa</taxon>
        <taxon>Hexacorallia</taxon>
        <taxon>Scleractinia</taxon>
        <taxon>Astrocoeniina</taxon>
        <taxon>Pocilloporidae</taxon>
        <taxon>Pocillopora</taxon>
    </lineage>
</organism>
<dbReference type="PANTHER" id="PTHR33768:SF3">
    <property type="entry name" value="MIP11318P"/>
    <property type="match status" value="1"/>
</dbReference>
<feature type="compositionally biased region" description="Basic and acidic residues" evidence="2">
    <location>
        <begin position="167"/>
        <end position="181"/>
    </location>
</feature>
<evidence type="ECO:0000313" key="3">
    <source>
        <dbReference type="EMBL" id="CAH3149715.1"/>
    </source>
</evidence>
<dbReference type="InterPro" id="IPR038792">
    <property type="entry name" value="CFAP97D1/2"/>
</dbReference>
<feature type="region of interest" description="Disordered" evidence="2">
    <location>
        <begin position="163"/>
        <end position="220"/>
    </location>
</feature>
<dbReference type="AlphaFoldDB" id="A0AAU9XJM3"/>
<evidence type="ECO:0000313" key="4">
    <source>
        <dbReference type="Proteomes" id="UP001159428"/>
    </source>
</evidence>
<dbReference type="Proteomes" id="UP001159428">
    <property type="component" value="Unassembled WGS sequence"/>
</dbReference>
<comment type="caution">
    <text evidence="3">The sequence shown here is derived from an EMBL/GenBank/DDBJ whole genome shotgun (WGS) entry which is preliminary data.</text>
</comment>
<dbReference type="PANTHER" id="PTHR33768">
    <property type="entry name" value="MIP11318P"/>
    <property type="match status" value="1"/>
</dbReference>
<proteinExistence type="inferred from homology"/>
<dbReference type="InterPro" id="IPR029488">
    <property type="entry name" value="Hmw/CFAP97"/>
</dbReference>
<feature type="compositionally biased region" description="Basic and acidic residues" evidence="2">
    <location>
        <begin position="209"/>
        <end position="220"/>
    </location>
</feature>
<name>A0AAU9XJM3_9CNID</name>
<reference evidence="3 4" key="1">
    <citation type="submission" date="2022-05" db="EMBL/GenBank/DDBJ databases">
        <authorList>
            <consortium name="Genoscope - CEA"/>
            <person name="William W."/>
        </authorList>
    </citation>
    <scope>NUCLEOTIDE SEQUENCE [LARGE SCALE GENOMIC DNA]</scope>
</reference>
<dbReference type="Pfam" id="PF13879">
    <property type="entry name" value="Hmw_CFAP97"/>
    <property type="match status" value="1"/>
</dbReference>
<comment type="similarity">
    <text evidence="1">Belongs to the CFAP97 family.</text>
</comment>
<feature type="compositionally biased region" description="Basic and acidic residues" evidence="2">
    <location>
        <begin position="188"/>
        <end position="198"/>
    </location>
</feature>
<evidence type="ECO:0000256" key="2">
    <source>
        <dbReference type="SAM" id="MobiDB-lite"/>
    </source>
</evidence>
<sequence>MHRSYQPITPANNKLLKKRWDMNSYNTHRRKVQSAKAVIDNKPPQTYMHLHLKLKKLQVEEERLATIERDNRILLEKMSFVMRTRGRVDNRNDYEHKSLNKTKRQRELLRFSLIFPQAILKRITAKEPHYNHLQWEDEWQINETYMDNISKYPKDWYKQLMSKKKPKEGEKTEQAKGDKRHSIYSVESGKEGKNKPEPTDNDEGADNGNKVEEDKEAVKE</sequence>
<dbReference type="EMBL" id="CALNXJ010000046">
    <property type="protein sequence ID" value="CAH3149715.1"/>
    <property type="molecule type" value="Genomic_DNA"/>
</dbReference>
<protein>
    <submittedName>
        <fullName evidence="3">Uncharacterized protein</fullName>
    </submittedName>
</protein>